<gene>
    <name evidence="1" type="ORF">AGERDE_LOCUS11587</name>
</gene>
<sequence>NLENSASQQFTNLIQQKIKPINMSLFPDITPLTKEIQEFKDNQQKNQAQIIALLEEIRSILLALQSKDEEQNTLLKELLPK</sequence>
<proteinExistence type="predicted"/>
<evidence type="ECO:0000313" key="1">
    <source>
        <dbReference type="EMBL" id="CAG8655653.1"/>
    </source>
</evidence>
<evidence type="ECO:0000313" key="2">
    <source>
        <dbReference type="Proteomes" id="UP000789831"/>
    </source>
</evidence>
<name>A0A9N9DW78_9GLOM</name>
<comment type="caution">
    <text evidence="1">The sequence shown here is derived from an EMBL/GenBank/DDBJ whole genome shotgun (WGS) entry which is preliminary data.</text>
</comment>
<keyword evidence="2" id="KW-1185">Reference proteome</keyword>
<feature type="non-terminal residue" evidence="1">
    <location>
        <position position="1"/>
    </location>
</feature>
<reference evidence="1" key="1">
    <citation type="submission" date="2021-06" db="EMBL/GenBank/DDBJ databases">
        <authorList>
            <person name="Kallberg Y."/>
            <person name="Tangrot J."/>
            <person name="Rosling A."/>
        </authorList>
    </citation>
    <scope>NUCLEOTIDE SEQUENCE</scope>
    <source>
        <strain evidence="1">MT106</strain>
    </source>
</reference>
<dbReference type="AlphaFoldDB" id="A0A9N9DW78"/>
<organism evidence="1 2">
    <name type="scientific">Ambispora gerdemannii</name>
    <dbReference type="NCBI Taxonomy" id="144530"/>
    <lineage>
        <taxon>Eukaryota</taxon>
        <taxon>Fungi</taxon>
        <taxon>Fungi incertae sedis</taxon>
        <taxon>Mucoromycota</taxon>
        <taxon>Glomeromycotina</taxon>
        <taxon>Glomeromycetes</taxon>
        <taxon>Archaeosporales</taxon>
        <taxon>Ambisporaceae</taxon>
        <taxon>Ambispora</taxon>
    </lineage>
</organism>
<protein>
    <submittedName>
        <fullName evidence="1">8186_t:CDS:1</fullName>
    </submittedName>
</protein>
<dbReference type="EMBL" id="CAJVPL010005208">
    <property type="protein sequence ID" value="CAG8655653.1"/>
    <property type="molecule type" value="Genomic_DNA"/>
</dbReference>
<dbReference type="Proteomes" id="UP000789831">
    <property type="component" value="Unassembled WGS sequence"/>
</dbReference>
<accession>A0A9N9DW78</accession>
<dbReference type="OrthoDB" id="64353at2759"/>